<evidence type="ECO:0000256" key="5">
    <source>
        <dbReference type="ARBA" id="ARBA00023049"/>
    </source>
</evidence>
<dbReference type="SUPFAM" id="SSF47413">
    <property type="entry name" value="lambda repressor-like DNA-binding domains"/>
    <property type="match status" value="2"/>
</dbReference>
<evidence type="ECO:0000259" key="8">
    <source>
        <dbReference type="PROSITE" id="PS50943"/>
    </source>
</evidence>
<comment type="caution">
    <text evidence="9">The sequence shown here is derived from an EMBL/GenBank/DDBJ whole genome shotgun (WGS) entry which is preliminary data.</text>
</comment>
<dbReference type="Proteomes" id="UP000887116">
    <property type="component" value="Unassembled WGS sequence"/>
</dbReference>
<evidence type="ECO:0000256" key="3">
    <source>
        <dbReference type="ARBA" id="ARBA00022801"/>
    </source>
</evidence>
<sequence length="690" mass="77779">MNNNNKSKDRREEIEFRALVSKGHALLDREIIETFLSGAHDGVEASIIAERLMDRFKGIGRISSLEIDDLKTIEGVTDSTVTAILCLKEALKRVPREELKKGPVIGGNLEKLVEYLKACIGHLEKECTIIIYLDQKFHLIGETVYVGKMDSVPICIHEVARKAIIEKAKLMIMSHNHPCGSVKPSDEDLAVTKKLAKACETIEISKTTNKKAKNLESKKPSSQDGRDKPSNLEEGLNNHYSRQGRSRKSNPFISPLQKIEPSWDENEKLNQFKDAVIKAENINEVVEALKQAIGKGVRMNAYYDGQRSFADIVMCKILSNQFTKDEQKKVVGALMLRGATFGYDLLNDKLASEIYSKLQPNIQPQINERLQKLKEAGENAVQGGSVEEVEIDNDTFYMKFSGGRVEPAKVIEVGIGIRSEKGGTRNYVDLSDNSDFQMTLHSSLGELKIRLCHDAENYGQVQVIVEDKETWEKLQEEGGEIMENCLLGGKTIEKAIREGGFTRCGIWSEKRATEEIKAVETLSVRQEVRNCRLKQGYTQKDLANKIGVKYWLILQYEKGGRRIPIKKLYAIAEALSVSVKDLVSGQAVSKSYLEGEEIARRYKEIKSQELRKIFYLLTKFIRVNEESSGKAVKVVKGLVKEGVSVSRLSIGEYEENKIPIDSIPYKVGQRIKEWRLRRGYTQEDLANKIG</sequence>
<dbReference type="PANTHER" id="PTHR30471:SF3">
    <property type="entry name" value="UPF0758 PROTEIN YEES-RELATED"/>
    <property type="match status" value="1"/>
</dbReference>
<dbReference type="Gene3D" id="3.40.140.10">
    <property type="entry name" value="Cytidine Deaminase, domain 2"/>
    <property type="match status" value="1"/>
</dbReference>
<name>A0A8X6HKX8_TRICU</name>
<accession>A0A8X6HKX8</accession>
<keyword evidence="4" id="KW-0862">Zinc</keyword>
<reference evidence="9" key="1">
    <citation type="submission" date="2020-07" db="EMBL/GenBank/DDBJ databases">
        <title>Multicomponent nature underlies the extraordinary mechanical properties of spider dragline silk.</title>
        <authorList>
            <person name="Kono N."/>
            <person name="Nakamura H."/>
            <person name="Mori M."/>
            <person name="Yoshida Y."/>
            <person name="Ohtoshi R."/>
            <person name="Malay A.D."/>
            <person name="Moran D.A.P."/>
            <person name="Tomita M."/>
            <person name="Numata K."/>
            <person name="Arakawa K."/>
        </authorList>
    </citation>
    <scope>NUCLEOTIDE SEQUENCE</scope>
</reference>
<dbReference type="EMBL" id="BMAO01008523">
    <property type="protein sequence ID" value="GFR24155.1"/>
    <property type="molecule type" value="Genomic_DNA"/>
</dbReference>
<dbReference type="Gene3D" id="1.10.260.40">
    <property type="entry name" value="lambda repressor-like DNA-binding domains"/>
    <property type="match status" value="2"/>
</dbReference>
<organism evidence="9 10">
    <name type="scientific">Trichonephila clavata</name>
    <name type="common">Joro spider</name>
    <name type="synonym">Nephila clavata</name>
    <dbReference type="NCBI Taxonomy" id="2740835"/>
    <lineage>
        <taxon>Eukaryota</taxon>
        <taxon>Metazoa</taxon>
        <taxon>Ecdysozoa</taxon>
        <taxon>Arthropoda</taxon>
        <taxon>Chelicerata</taxon>
        <taxon>Arachnida</taxon>
        <taxon>Araneae</taxon>
        <taxon>Araneomorphae</taxon>
        <taxon>Entelegynae</taxon>
        <taxon>Araneoidea</taxon>
        <taxon>Nephilidae</taxon>
        <taxon>Trichonephila</taxon>
    </lineage>
</organism>
<dbReference type="OrthoDB" id="7231540at2759"/>
<evidence type="ECO:0000256" key="1">
    <source>
        <dbReference type="ARBA" id="ARBA00022670"/>
    </source>
</evidence>
<feature type="domain" description="HTH cro/C1-type" evidence="8">
    <location>
        <begin position="671"/>
        <end position="690"/>
    </location>
</feature>
<evidence type="ECO:0000259" key="7">
    <source>
        <dbReference type="PROSITE" id="PS50249"/>
    </source>
</evidence>
<dbReference type="SMART" id="SM00530">
    <property type="entry name" value="HTH_XRE"/>
    <property type="match status" value="1"/>
</dbReference>
<dbReference type="CDD" id="cd00093">
    <property type="entry name" value="HTH_XRE"/>
    <property type="match status" value="2"/>
</dbReference>
<feature type="domain" description="MPN" evidence="7">
    <location>
        <begin position="105"/>
        <end position="226"/>
    </location>
</feature>
<keyword evidence="3" id="KW-0378">Hydrolase</keyword>
<dbReference type="InterPro" id="IPR037518">
    <property type="entry name" value="MPN"/>
</dbReference>
<dbReference type="GO" id="GO:0006508">
    <property type="term" value="P:proteolysis"/>
    <property type="evidence" value="ECO:0007669"/>
    <property type="project" value="UniProtKB-KW"/>
</dbReference>
<feature type="compositionally biased region" description="Basic and acidic residues" evidence="6">
    <location>
        <begin position="213"/>
        <end position="231"/>
    </location>
</feature>
<keyword evidence="10" id="KW-1185">Reference proteome</keyword>
<dbReference type="Pfam" id="PF04002">
    <property type="entry name" value="RadC"/>
    <property type="match status" value="1"/>
</dbReference>
<dbReference type="GO" id="GO:0046872">
    <property type="term" value="F:metal ion binding"/>
    <property type="evidence" value="ECO:0007669"/>
    <property type="project" value="UniProtKB-KW"/>
</dbReference>
<dbReference type="AlphaFoldDB" id="A0A8X6HKX8"/>
<dbReference type="GO" id="GO:0008237">
    <property type="term" value="F:metallopeptidase activity"/>
    <property type="evidence" value="ECO:0007669"/>
    <property type="project" value="UniProtKB-KW"/>
</dbReference>
<dbReference type="InterPro" id="IPR001387">
    <property type="entry name" value="Cro/C1-type_HTH"/>
</dbReference>
<dbReference type="PROSITE" id="PS50943">
    <property type="entry name" value="HTH_CROC1"/>
    <property type="match status" value="2"/>
</dbReference>
<proteinExistence type="predicted"/>
<feature type="region of interest" description="Disordered" evidence="6">
    <location>
        <begin position="211"/>
        <end position="253"/>
    </location>
</feature>
<gene>
    <name evidence="9" type="ORF">TNCT_412301</name>
</gene>
<evidence type="ECO:0000313" key="10">
    <source>
        <dbReference type="Proteomes" id="UP000887116"/>
    </source>
</evidence>
<keyword evidence="2" id="KW-0479">Metal-binding</keyword>
<evidence type="ECO:0000256" key="4">
    <source>
        <dbReference type="ARBA" id="ARBA00022833"/>
    </source>
</evidence>
<dbReference type="PROSITE" id="PS50249">
    <property type="entry name" value="MPN"/>
    <property type="match status" value="1"/>
</dbReference>
<evidence type="ECO:0000256" key="2">
    <source>
        <dbReference type="ARBA" id="ARBA00022723"/>
    </source>
</evidence>
<dbReference type="GO" id="GO:0003677">
    <property type="term" value="F:DNA binding"/>
    <property type="evidence" value="ECO:0007669"/>
    <property type="project" value="InterPro"/>
</dbReference>
<protein>
    <submittedName>
        <fullName evidence="9">Uncharacterized protein</fullName>
    </submittedName>
</protein>
<dbReference type="InterPro" id="IPR001405">
    <property type="entry name" value="UPF0758"/>
</dbReference>
<evidence type="ECO:0000313" key="9">
    <source>
        <dbReference type="EMBL" id="GFR24155.1"/>
    </source>
</evidence>
<dbReference type="Pfam" id="PF01381">
    <property type="entry name" value="HTH_3"/>
    <property type="match status" value="1"/>
</dbReference>
<keyword evidence="1" id="KW-0645">Protease</keyword>
<keyword evidence="5" id="KW-0482">Metalloprotease</keyword>
<evidence type="ECO:0000256" key="6">
    <source>
        <dbReference type="SAM" id="MobiDB-lite"/>
    </source>
</evidence>
<dbReference type="PANTHER" id="PTHR30471">
    <property type="entry name" value="DNA REPAIR PROTEIN RADC"/>
    <property type="match status" value="1"/>
</dbReference>
<dbReference type="InterPro" id="IPR025657">
    <property type="entry name" value="RadC_JAB"/>
</dbReference>
<feature type="domain" description="HTH cro/C1-type" evidence="8">
    <location>
        <begin position="528"/>
        <end position="582"/>
    </location>
</feature>
<dbReference type="InterPro" id="IPR010982">
    <property type="entry name" value="Lambda_DNA-bd_dom_sf"/>
</dbReference>